<sequence length="78" mass="9084">MQRNFIAWYLRGDYDGEMKDASLAAFVSPDEEDWRFSLIKMDYSLGEDKKGRVKISEEFTPAKRWSFLVGSNEKSHTA</sequence>
<reference evidence="1" key="1">
    <citation type="journal article" date="2014" name="Front. Microbiol.">
        <title>High frequency of phylogenetically diverse reductive dehalogenase-homologous genes in deep subseafloor sedimentary metagenomes.</title>
        <authorList>
            <person name="Kawai M."/>
            <person name="Futagami T."/>
            <person name="Toyoda A."/>
            <person name="Takaki Y."/>
            <person name="Nishi S."/>
            <person name="Hori S."/>
            <person name="Arai W."/>
            <person name="Tsubouchi T."/>
            <person name="Morono Y."/>
            <person name="Uchiyama I."/>
            <person name="Ito T."/>
            <person name="Fujiyama A."/>
            <person name="Inagaki F."/>
            <person name="Takami H."/>
        </authorList>
    </citation>
    <scope>NUCLEOTIDE SEQUENCE</scope>
    <source>
        <strain evidence="1">Expedition CK06-06</strain>
    </source>
</reference>
<accession>X1EK67</accession>
<gene>
    <name evidence="1" type="ORF">S01H4_58908</name>
</gene>
<proteinExistence type="predicted"/>
<organism evidence="1">
    <name type="scientific">marine sediment metagenome</name>
    <dbReference type="NCBI Taxonomy" id="412755"/>
    <lineage>
        <taxon>unclassified sequences</taxon>
        <taxon>metagenomes</taxon>
        <taxon>ecological metagenomes</taxon>
    </lineage>
</organism>
<dbReference type="EMBL" id="BART01034476">
    <property type="protein sequence ID" value="GAH17514.1"/>
    <property type="molecule type" value="Genomic_DNA"/>
</dbReference>
<dbReference type="AlphaFoldDB" id="X1EK67"/>
<name>X1EK67_9ZZZZ</name>
<evidence type="ECO:0000313" key="1">
    <source>
        <dbReference type="EMBL" id="GAH17514.1"/>
    </source>
</evidence>
<comment type="caution">
    <text evidence="1">The sequence shown here is derived from an EMBL/GenBank/DDBJ whole genome shotgun (WGS) entry which is preliminary data.</text>
</comment>
<protein>
    <submittedName>
        <fullName evidence="1">Uncharacterized protein</fullName>
    </submittedName>
</protein>